<feature type="region of interest" description="Disordered" evidence="1">
    <location>
        <begin position="1"/>
        <end position="145"/>
    </location>
</feature>
<organism evidence="2 3">
    <name type="scientific">Champsocephalus esox</name>
    <name type="common">pike icefish</name>
    <dbReference type="NCBI Taxonomy" id="159716"/>
    <lineage>
        <taxon>Eukaryota</taxon>
        <taxon>Metazoa</taxon>
        <taxon>Chordata</taxon>
        <taxon>Craniata</taxon>
        <taxon>Vertebrata</taxon>
        <taxon>Euteleostomi</taxon>
        <taxon>Actinopterygii</taxon>
        <taxon>Neopterygii</taxon>
        <taxon>Teleostei</taxon>
        <taxon>Neoteleostei</taxon>
        <taxon>Acanthomorphata</taxon>
        <taxon>Eupercaria</taxon>
        <taxon>Perciformes</taxon>
        <taxon>Notothenioidei</taxon>
        <taxon>Channichthyidae</taxon>
        <taxon>Champsocephalus</taxon>
    </lineage>
</organism>
<evidence type="ECO:0000256" key="1">
    <source>
        <dbReference type="SAM" id="MobiDB-lite"/>
    </source>
</evidence>
<keyword evidence="3" id="KW-1185">Reference proteome</keyword>
<reference evidence="2 3" key="1">
    <citation type="journal article" date="2023" name="Mol. Biol. Evol.">
        <title>Genomics of Secondarily Temperate Adaptation in the Only Non-Antarctic Icefish.</title>
        <authorList>
            <person name="Rivera-Colon A.G."/>
            <person name="Rayamajhi N."/>
            <person name="Minhas B.F."/>
            <person name="Madrigal G."/>
            <person name="Bilyk K.T."/>
            <person name="Yoon V."/>
            <person name="Hune M."/>
            <person name="Gregory S."/>
            <person name="Cheng C.H.C."/>
            <person name="Catchen J.M."/>
        </authorList>
    </citation>
    <scope>NUCLEOTIDE SEQUENCE [LARGE SCALE GENOMIC DNA]</scope>
    <source>
        <strain evidence="2">JC2023a</strain>
    </source>
</reference>
<evidence type="ECO:0000313" key="2">
    <source>
        <dbReference type="EMBL" id="KAK5930040.1"/>
    </source>
</evidence>
<dbReference type="AlphaFoldDB" id="A0AAN8DXL2"/>
<evidence type="ECO:0000313" key="3">
    <source>
        <dbReference type="Proteomes" id="UP001335648"/>
    </source>
</evidence>
<sequence>MTQSPTGPSNPRAHPTHGIDPTHRDVDPDQPTGRPSHHGRPIKRTTQSTGRPNPRSGARTHRRTTNPRTKLNPRGHPTPREGPNIPGGEHNVTSDTPGSVTPNPGTTILWTIQIQGRSSRPLDGRAKPRGPNATVRTNHGRPTPS</sequence>
<gene>
    <name evidence="2" type="ORF">CesoFtcFv8_000273</name>
</gene>
<protein>
    <submittedName>
        <fullName evidence="2">Uncharacterized protein</fullName>
    </submittedName>
</protein>
<dbReference type="EMBL" id="JAULUE010000246">
    <property type="protein sequence ID" value="KAK5930040.1"/>
    <property type="molecule type" value="Genomic_DNA"/>
</dbReference>
<feature type="compositionally biased region" description="Polar residues" evidence="1">
    <location>
        <begin position="91"/>
        <end position="118"/>
    </location>
</feature>
<name>A0AAN8DXL2_9TELE</name>
<proteinExistence type="predicted"/>
<comment type="caution">
    <text evidence="2">The sequence shown here is derived from an EMBL/GenBank/DDBJ whole genome shotgun (WGS) entry which is preliminary data.</text>
</comment>
<accession>A0AAN8DXL2</accession>
<dbReference type="Proteomes" id="UP001335648">
    <property type="component" value="Unassembled WGS sequence"/>
</dbReference>